<reference evidence="4 5" key="1">
    <citation type="submission" date="2020-08" db="EMBL/GenBank/DDBJ databases">
        <title>Genomic Encyclopedia of Type Strains, Phase IV (KMG-IV): sequencing the most valuable type-strain genomes for metagenomic binning, comparative biology and taxonomic classification.</title>
        <authorList>
            <person name="Goeker M."/>
        </authorList>
    </citation>
    <scope>NUCLEOTIDE SEQUENCE [LARGE SCALE GENOMIC DNA]</scope>
    <source>
        <strain evidence="4 5">DSM 24163</strain>
    </source>
</reference>
<dbReference type="RefSeq" id="WP_183961967.1">
    <property type="nucleotide sequence ID" value="NZ_JACHHP010000006.1"/>
</dbReference>
<evidence type="ECO:0000256" key="2">
    <source>
        <dbReference type="ARBA" id="ARBA00022932"/>
    </source>
</evidence>
<dbReference type="EMBL" id="JACHHP010000006">
    <property type="protein sequence ID" value="MBB5209430.1"/>
    <property type="molecule type" value="Genomic_DNA"/>
</dbReference>
<dbReference type="PANTHER" id="PTHR11669">
    <property type="entry name" value="REPLICATION FACTOR C / DNA POLYMERASE III GAMMA-TAU SUBUNIT"/>
    <property type="match status" value="1"/>
</dbReference>
<dbReference type="Proteomes" id="UP000521199">
    <property type="component" value="Unassembled WGS sequence"/>
</dbReference>
<name>A0A7W8D9V0_9GAMM</name>
<dbReference type="GO" id="GO:0008408">
    <property type="term" value="F:3'-5' exonuclease activity"/>
    <property type="evidence" value="ECO:0007669"/>
    <property type="project" value="InterPro"/>
</dbReference>
<evidence type="ECO:0000313" key="4">
    <source>
        <dbReference type="EMBL" id="MBB5209430.1"/>
    </source>
</evidence>
<dbReference type="GO" id="GO:0006261">
    <property type="term" value="P:DNA-templated DNA replication"/>
    <property type="evidence" value="ECO:0007669"/>
    <property type="project" value="TreeGrafter"/>
</dbReference>
<keyword evidence="5" id="KW-1185">Reference proteome</keyword>
<comment type="caution">
    <text evidence="4">The sequence shown here is derived from an EMBL/GenBank/DDBJ whole genome shotgun (WGS) entry which is preliminary data.</text>
</comment>
<keyword evidence="4" id="KW-0808">Transferase</keyword>
<dbReference type="GO" id="GO:0009360">
    <property type="term" value="C:DNA polymerase III complex"/>
    <property type="evidence" value="ECO:0007669"/>
    <property type="project" value="TreeGrafter"/>
</dbReference>
<dbReference type="NCBIfam" id="TIGR00678">
    <property type="entry name" value="holB"/>
    <property type="match status" value="1"/>
</dbReference>
<accession>A0A7W8D9V0</accession>
<dbReference type="InterPro" id="IPR027417">
    <property type="entry name" value="P-loop_NTPase"/>
</dbReference>
<evidence type="ECO:0000256" key="3">
    <source>
        <dbReference type="ARBA" id="ARBA00049244"/>
    </source>
</evidence>
<dbReference type="GO" id="GO:0003887">
    <property type="term" value="F:DNA-directed DNA polymerase activity"/>
    <property type="evidence" value="ECO:0007669"/>
    <property type="project" value="UniProtKB-KW"/>
</dbReference>
<dbReference type="PANTHER" id="PTHR11669:SF8">
    <property type="entry name" value="DNA POLYMERASE III SUBUNIT DELTA"/>
    <property type="match status" value="1"/>
</dbReference>
<gene>
    <name evidence="4" type="ORF">HNQ52_002999</name>
</gene>
<dbReference type="EC" id="2.7.7.7" evidence="1"/>
<proteinExistence type="predicted"/>
<protein>
    <recommendedName>
        <fullName evidence="1">DNA-directed DNA polymerase</fullName>
        <ecNumber evidence="1">2.7.7.7</ecNumber>
    </recommendedName>
</protein>
<dbReference type="InterPro" id="IPR050238">
    <property type="entry name" value="DNA_Rep/Repair_Clamp_Loader"/>
</dbReference>
<keyword evidence="2" id="KW-0239">DNA-directed DNA polymerase</keyword>
<dbReference type="AlphaFoldDB" id="A0A7W8D9V0"/>
<evidence type="ECO:0000256" key="1">
    <source>
        <dbReference type="ARBA" id="ARBA00012417"/>
    </source>
</evidence>
<organism evidence="4 5">
    <name type="scientific">Chiayiivirga flava</name>
    <dbReference type="NCBI Taxonomy" id="659595"/>
    <lineage>
        <taxon>Bacteria</taxon>
        <taxon>Pseudomonadati</taxon>
        <taxon>Pseudomonadota</taxon>
        <taxon>Gammaproteobacteria</taxon>
        <taxon>Lysobacterales</taxon>
        <taxon>Lysobacteraceae</taxon>
        <taxon>Chiayiivirga</taxon>
    </lineage>
</organism>
<dbReference type="InterPro" id="IPR004622">
    <property type="entry name" value="DNA_pol_HolB"/>
</dbReference>
<evidence type="ECO:0000313" key="5">
    <source>
        <dbReference type="Proteomes" id="UP000521199"/>
    </source>
</evidence>
<dbReference type="Pfam" id="PF13177">
    <property type="entry name" value="DNA_pol3_delta2"/>
    <property type="match status" value="1"/>
</dbReference>
<sequence>MTAVAPWQARAYAQAIAALDAGRLTHALLVCGPEGLGKRELAARLTRRLLCRAPVGGDACGRCKSCDLLAAGTHPDRYEETLEPNDKGDLKSELSVGQIRRLGEKLNLTPQIGAVQVALLHPAELMNRSAFNALLKTLEEPPPNRYLILVSDQPYRLPATIRSRCQRLELKLPSHAEARAWLQANAGRVAAVDEALAAAQGNPGLARSYLDGDALALRRAVAADLAALAAGRETALATAQAWVADRTSLRLRFAAGLVRDHLAFRLGAGAGPDALDSAGIASRLDLHRGATWFDQANRAQAWLGTPLRQDLQLVELLRQWQAACAKMPANRSLAGG</sequence>
<keyword evidence="4" id="KW-0548">Nucleotidyltransferase</keyword>
<comment type="catalytic activity">
    <reaction evidence="3">
        <text>DNA(n) + a 2'-deoxyribonucleoside 5'-triphosphate = DNA(n+1) + diphosphate</text>
        <dbReference type="Rhea" id="RHEA:22508"/>
        <dbReference type="Rhea" id="RHEA-COMP:17339"/>
        <dbReference type="Rhea" id="RHEA-COMP:17340"/>
        <dbReference type="ChEBI" id="CHEBI:33019"/>
        <dbReference type="ChEBI" id="CHEBI:61560"/>
        <dbReference type="ChEBI" id="CHEBI:173112"/>
        <dbReference type="EC" id="2.7.7.7"/>
    </reaction>
</comment>
<dbReference type="SUPFAM" id="SSF52540">
    <property type="entry name" value="P-loop containing nucleoside triphosphate hydrolases"/>
    <property type="match status" value="1"/>
</dbReference>
<dbReference type="Gene3D" id="3.40.50.300">
    <property type="entry name" value="P-loop containing nucleotide triphosphate hydrolases"/>
    <property type="match status" value="1"/>
</dbReference>